<evidence type="ECO:0000256" key="2">
    <source>
        <dbReference type="ARBA" id="ARBA00022723"/>
    </source>
</evidence>
<dbReference type="InterPro" id="IPR008979">
    <property type="entry name" value="Galactose-bd-like_sf"/>
</dbReference>
<accession>A0ABU5ET31</accession>
<keyword evidence="5" id="KW-0732">Signal</keyword>
<dbReference type="Gene3D" id="1.10.760.10">
    <property type="entry name" value="Cytochrome c-like domain"/>
    <property type="match status" value="1"/>
</dbReference>
<reference evidence="8" key="1">
    <citation type="journal article" date="2023" name="Mar. Drugs">
        <title>Gemmata algarum, a Novel Planctomycete Isolated from an Algal Mat, Displays Antimicrobial Activity.</title>
        <authorList>
            <person name="Kumar G."/>
            <person name="Kallscheuer N."/>
            <person name="Kashif M."/>
            <person name="Ahamad S."/>
            <person name="Jagadeeshwari U."/>
            <person name="Pannikurungottu S."/>
            <person name="Haufschild T."/>
            <person name="Kabuu M."/>
            <person name="Sasikala C."/>
            <person name="Jogler C."/>
            <person name="Ramana C."/>
        </authorList>
    </citation>
    <scope>NUCLEOTIDE SEQUENCE [LARGE SCALE GENOMIC DNA]</scope>
    <source>
        <strain evidence="8">JC673</strain>
    </source>
</reference>
<dbReference type="PANTHER" id="PTHR35889:SF3">
    <property type="entry name" value="F-BOX DOMAIN-CONTAINING PROTEIN"/>
    <property type="match status" value="1"/>
</dbReference>
<dbReference type="Pfam" id="PF07583">
    <property type="entry name" value="PSCyt2"/>
    <property type="match status" value="1"/>
</dbReference>
<dbReference type="Pfam" id="PF07635">
    <property type="entry name" value="PSCyt1"/>
    <property type="match status" value="1"/>
</dbReference>
<organism evidence="7 8">
    <name type="scientific">Gemmata algarum</name>
    <dbReference type="NCBI Taxonomy" id="2975278"/>
    <lineage>
        <taxon>Bacteria</taxon>
        <taxon>Pseudomonadati</taxon>
        <taxon>Planctomycetota</taxon>
        <taxon>Planctomycetia</taxon>
        <taxon>Gemmatales</taxon>
        <taxon>Gemmataceae</taxon>
        <taxon>Gemmata</taxon>
    </lineage>
</organism>
<evidence type="ECO:0000313" key="7">
    <source>
        <dbReference type="EMBL" id="MDY3558487.1"/>
    </source>
</evidence>
<evidence type="ECO:0000313" key="8">
    <source>
        <dbReference type="Proteomes" id="UP001272242"/>
    </source>
</evidence>
<feature type="chain" id="PRO_5046040508" evidence="5">
    <location>
        <begin position="25"/>
        <end position="991"/>
    </location>
</feature>
<gene>
    <name evidence="7" type="ORF">R5W23_005605</name>
</gene>
<evidence type="ECO:0000259" key="6">
    <source>
        <dbReference type="PROSITE" id="PS51007"/>
    </source>
</evidence>
<dbReference type="Proteomes" id="UP001272242">
    <property type="component" value="Unassembled WGS sequence"/>
</dbReference>
<proteinExistence type="predicted"/>
<keyword evidence="1 4" id="KW-0349">Heme</keyword>
<dbReference type="EMBL" id="JAXBLV010000034">
    <property type="protein sequence ID" value="MDY3558487.1"/>
    <property type="molecule type" value="Genomic_DNA"/>
</dbReference>
<keyword evidence="3 4" id="KW-0408">Iron</keyword>
<dbReference type="Pfam" id="PF07587">
    <property type="entry name" value="PSD1"/>
    <property type="match status" value="1"/>
</dbReference>
<dbReference type="Gene3D" id="2.60.120.260">
    <property type="entry name" value="Galactose-binding domain-like"/>
    <property type="match status" value="1"/>
</dbReference>
<evidence type="ECO:0000256" key="4">
    <source>
        <dbReference type="PROSITE-ProRule" id="PRU00433"/>
    </source>
</evidence>
<keyword evidence="8" id="KW-1185">Reference proteome</keyword>
<evidence type="ECO:0000256" key="1">
    <source>
        <dbReference type="ARBA" id="ARBA00022617"/>
    </source>
</evidence>
<dbReference type="SUPFAM" id="SSF46626">
    <property type="entry name" value="Cytochrome c"/>
    <property type="match status" value="1"/>
</dbReference>
<dbReference type="InterPro" id="IPR011429">
    <property type="entry name" value="Cyt_c_Planctomycete-type"/>
</dbReference>
<sequence length="991" mass="107545">MPMRLSLPFALGAALLAVRTGAPAAPPQPVAFERDVKPIFAKHCASCHGAEKQKGGFRLDRKADALAGGDSGKAIQPGKSVDSHILKLVTSTDADTRMPPKGAGLSAAEVAVLKRWIDDGAKWPDDGSAAANPLDWWSLRPLKRPAVPGAEKEHPVDAFVRAKLREKGLAPAPEADRRTLIRRLYFDLIGLPPAPEEVDTFVASTAPDVYERLVDQLLASPQYGERWARHWLDVVHFGETHGYDKDKPRPNAWPYRDYVIRALNTDKPYGRFVAEQIAGDVLYPGTVDGIEALGFLAAGPWDLIGHAEVPESKVDGKIARHLDRDDMVANTVGTFMGLTAHCAQCHNHKFDPITQEDYYKLQAVFAALDRTDRAYDADPKVAARRAELEGRKKAATAARAALEIAARNKAGADLAAIEKQIADAARPAPASKPPEFGYHSAIATKQDAVKWVQVDLGASQKLDHVVLRPCHDDFNGIGAGFGFPVRFRVELSDDPAFNTSTVLADETAKDFPPPGMAPYRATAGARTGRYVRVTATKLAPRQNDYILALAELEALDAAGKNLARGRPVTALDSTEAPVRWRKSNLTDGLAAPGPALTAGERARLAERRDALLRAALGEKEAARLGELGADIAAIDAELGALRAARRVAYVGAVHTGSGTFVGTGASGGKPRPIHVLARGDVTKPGKEVAPGAIGAVPGANAHFALPTGHSEGERRAALAKWLTDTNNPLTWRVMANRVWQYHFGRGIVDTPNDFGKMGQLPTHPELLDYLASELREHQSLKKLHKRIVTSQTYKQVSGSNEANAKTDADNRYLWRQNRRKLEAEAVRDSILAAAGKLDLTAGGPSFQDFVIEKPEHSPHYQYHLHDPEDARTHRRAVYRFVVRSKQQPFMAALDCADPSLAVEKRNETLTPQQALALLNNRLSVAMAKHFAARVEKLGATDAERMTAAFRLALGRAPTAAERDALAGYAKEHGLANACRVVLNLNEFVFVD</sequence>
<dbReference type="InterPro" id="IPR011444">
    <property type="entry name" value="DUF1549"/>
</dbReference>
<evidence type="ECO:0000256" key="3">
    <source>
        <dbReference type="ARBA" id="ARBA00023004"/>
    </source>
</evidence>
<dbReference type="PANTHER" id="PTHR35889">
    <property type="entry name" value="CYCLOINULO-OLIGOSACCHARIDE FRUCTANOTRANSFERASE-RELATED"/>
    <property type="match status" value="1"/>
</dbReference>
<dbReference type="RefSeq" id="WP_320685397.1">
    <property type="nucleotide sequence ID" value="NZ_JAXBLV010000034.1"/>
</dbReference>
<feature type="signal peptide" evidence="5">
    <location>
        <begin position="1"/>
        <end position="24"/>
    </location>
</feature>
<dbReference type="PROSITE" id="PS51007">
    <property type="entry name" value="CYTC"/>
    <property type="match status" value="1"/>
</dbReference>
<evidence type="ECO:0000256" key="5">
    <source>
        <dbReference type="SAM" id="SignalP"/>
    </source>
</evidence>
<dbReference type="InterPro" id="IPR009056">
    <property type="entry name" value="Cyt_c-like_dom"/>
</dbReference>
<dbReference type="InterPro" id="IPR022655">
    <property type="entry name" value="DUF1553"/>
</dbReference>
<name>A0ABU5ET31_9BACT</name>
<feature type="domain" description="Cytochrome c" evidence="6">
    <location>
        <begin position="31"/>
        <end position="121"/>
    </location>
</feature>
<protein>
    <submittedName>
        <fullName evidence="7">DUF1553 domain-containing protein</fullName>
    </submittedName>
</protein>
<comment type="caution">
    <text evidence="7">The sequence shown here is derived from an EMBL/GenBank/DDBJ whole genome shotgun (WGS) entry which is preliminary data.</text>
</comment>
<dbReference type="SUPFAM" id="SSF49785">
    <property type="entry name" value="Galactose-binding domain-like"/>
    <property type="match status" value="1"/>
</dbReference>
<keyword evidence="2 4" id="KW-0479">Metal-binding</keyword>
<dbReference type="InterPro" id="IPR036909">
    <property type="entry name" value="Cyt_c-like_dom_sf"/>
</dbReference>